<name>A0A1T4QTV3_9BACT</name>
<dbReference type="AlphaFoldDB" id="A0A1T4QTV3"/>
<dbReference type="Proteomes" id="UP000190065">
    <property type="component" value="Unassembled WGS sequence"/>
</dbReference>
<protein>
    <submittedName>
        <fullName evidence="4">Copper chaperone</fullName>
    </submittedName>
</protein>
<keyword evidence="1" id="KW-0479">Metal-binding</keyword>
<dbReference type="GO" id="GO:0005507">
    <property type="term" value="F:copper ion binding"/>
    <property type="evidence" value="ECO:0007669"/>
    <property type="project" value="InterPro"/>
</dbReference>
<feature type="domain" description="HMA" evidence="3">
    <location>
        <begin position="24"/>
        <end position="90"/>
    </location>
</feature>
<dbReference type="CDD" id="cd00371">
    <property type="entry name" value="HMA"/>
    <property type="match status" value="1"/>
</dbReference>
<dbReference type="InterPro" id="IPR006122">
    <property type="entry name" value="HMA_Cu_ion-bd"/>
</dbReference>
<dbReference type="STRING" id="28136.SAMN02745202_01946"/>
<dbReference type="InterPro" id="IPR001802">
    <property type="entry name" value="MerP/CopZ"/>
</dbReference>
<dbReference type="InterPro" id="IPR006121">
    <property type="entry name" value="HMA_dom"/>
</dbReference>
<evidence type="ECO:0000313" key="5">
    <source>
        <dbReference type="Proteomes" id="UP000190065"/>
    </source>
</evidence>
<dbReference type="InterPro" id="IPR036163">
    <property type="entry name" value="HMA_dom_sf"/>
</dbReference>
<reference evidence="4 5" key="1">
    <citation type="submission" date="2017-02" db="EMBL/GenBank/DDBJ databases">
        <authorList>
            <person name="Peterson S.W."/>
        </authorList>
    </citation>
    <scope>NUCLEOTIDE SEQUENCE [LARGE SCALE GENOMIC DNA]</scope>
    <source>
        <strain evidence="4 5">ATCC 43324</strain>
    </source>
</reference>
<dbReference type="PROSITE" id="PS01047">
    <property type="entry name" value="HMA_1"/>
    <property type="match status" value="1"/>
</dbReference>
<accession>A0A1T4QTV3</accession>
<evidence type="ECO:0000313" key="4">
    <source>
        <dbReference type="EMBL" id="SKA07104.1"/>
    </source>
</evidence>
<dbReference type="PRINTS" id="PR00946">
    <property type="entry name" value="HGSCAVENGER"/>
</dbReference>
<dbReference type="InterPro" id="IPR017969">
    <property type="entry name" value="Heavy-metal-associated_CS"/>
</dbReference>
<dbReference type="EMBL" id="FUXK01000025">
    <property type="protein sequence ID" value="SKA07104.1"/>
    <property type="molecule type" value="Genomic_DNA"/>
</dbReference>
<organism evidence="4 5">
    <name type="scientific">Segatella oulorum</name>
    <dbReference type="NCBI Taxonomy" id="28136"/>
    <lineage>
        <taxon>Bacteria</taxon>
        <taxon>Pseudomonadati</taxon>
        <taxon>Bacteroidota</taxon>
        <taxon>Bacteroidia</taxon>
        <taxon>Bacteroidales</taxon>
        <taxon>Prevotellaceae</taxon>
        <taxon>Segatella</taxon>
    </lineage>
</organism>
<dbReference type="eggNOG" id="COG2608">
    <property type="taxonomic scope" value="Bacteria"/>
</dbReference>
<evidence type="ECO:0000256" key="1">
    <source>
        <dbReference type="ARBA" id="ARBA00022723"/>
    </source>
</evidence>
<dbReference type="Pfam" id="PF00403">
    <property type="entry name" value="HMA"/>
    <property type="match status" value="1"/>
</dbReference>
<dbReference type="NCBIfam" id="TIGR00003">
    <property type="entry name" value="copper ion binding protein"/>
    <property type="match status" value="1"/>
</dbReference>
<sequence>MCLTQKHTTFAYDKFKNKGELIMTTKTFKVEGMKCSHCKAHVEEAIQALPGVEKAEAHLDAANVAVDFDAAKVSAEAIKKAVDEAGHYELILE</sequence>
<dbReference type="SUPFAM" id="SSF55008">
    <property type="entry name" value="HMA, heavy metal-associated domain"/>
    <property type="match status" value="1"/>
</dbReference>
<dbReference type="PROSITE" id="PS50846">
    <property type="entry name" value="HMA_2"/>
    <property type="match status" value="1"/>
</dbReference>
<proteinExistence type="predicted"/>
<dbReference type="FunFam" id="3.30.70.100:FF:000001">
    <property type="entry name" value="ATPase copper transporting beta"/>
    <property type="match status" value="1"/>
</dbReference>
<keyword evidence="2" id="KW-0186">Copper</keyword>
<dbReference type="Gene3D" id="3.30.70.100">
    <property type="match status" value="1"/>
</dbReference>
<dbReference type="PANTHER" id="PTHR46594:SF4">
    <property type="entry name" value="P-TYPE CATION-TRANSPORTING ATPASE"/>
    <property type="match status" value="1"/>
</dbReference>
<evidence type="ECO:0000256" key="2">
    <source>
        <dbReference type="ARBA" id="ARBA00023008"/>
    </source>
</evidence>
<evidence type="ECO:0000259" key="3">
    <source>
        <dbReference type="PROSITE" id="PS50846"/>
    </source>
</evidence>
<dbReference type="PANTHER" id="PTHR46594">
    <property type="entry name" value="P-TYPE CATION-TRANSPORTING ATPASE"/>
    <property type="match status" value="1"/>
</dbReference>
<gene>
    <name evidence="4" type="ORF">SAMN02745202_01946</name>
</gene>